<feature type="transmembrane region" description="Helical" evidence="6">
    <location>
        <begin position="174"/>
        <end position="195"/>
    </location>
</feature>
<evidence type="ECO:0000256" key="1">
    <source>
        <dbReference type="ARBA" id="ARBA00004141"/>
    </source>
</evidence>
<dbReference type="AlphaFoldDB" id="A0A254TEE3"/>
<name>A0A254TEE3_9BURK</name>
<sequence length="273" mass="28858">MLGSAIIVFREVLEAALIIGIIAAATRTLPRRNAWITSGIVAGSIGSVIVAVLTGRIAEMAEGMGQELFNALILSVAGVMLAWHNIWMARHGMQLARNARQLGSDVASGSREMPALALVIMLAILREGSETALFLYGILAGGQDSRIDVIVGGGLGLVAGSLAGYGLYAGFVNIPARLFFASTSGLILLMASAMFSQVARFLVQADVLPSLANPLWNSSWLIDNNSLPGRFLHTLVGYDAMPSGIQMVFYVTAMLLILTGMRLSRPIPSTSTP</sequence>
<dbReference type="EMBL" id="LSTO01000001">
    <property type="protein sequence ID" value="OWW20527.1"/>
    <property type="molecule type" value="Genomic_DNA"/>
</dbReference>
<dbReference type="PANTHER" id="PTHR31632">
    <property type="entry name" value="IRON TRANSPORTER FTH1"/>
    <property type="match status" value="1"/>
</dbReference>
<gene>
    <name evidence="7" type="ORF">AYR66_14555</name>
</gene>
<dbReference type="RefSeq" id="WP_088707400.1">
    <property type="nucleotide sequence ID" value="NZ_LSTO01000001.1"/>
</dbReference>
<dbReference type="Proteomes" id="UP000197535">
    <property type="component" value="Unassembled WGS sequence"/>
</dbReference>
<dbReference type="PANTHER" id="PTHR31632:SF2">
    <property type="entry name" value="PLASMA MEMBRANE IRON PERMEASE"/>
    <property type="match status" value="1"/>
</dbReference>
<feature type="transmembrane region" description="Helical" evidence="6">
    <location>
        <begin position="149"/>
        <end position="168"/>
    </location>
</feature>
<feature type="transmembrane region" description="Helical" evidence="6">
    <location>
        <begin position="35"/>
        <end position="56"/>
    </location>
</feature>
<evidence type="ECO:0000313" key="7">
    <source>
        <dbReference type="EMBL" id="OWW20527.1"/>
    </source>
</evidence>
<evidence type="ECO:0000256" key="4">
    <source>
        <dbReference type="ARBA" id="ARBA00022989"/>
    </source>
</evidence>
<keyword evidence="4 6" id="KW-1133">Transmembrane helix</keyword>
<evidence type="ECO:0000256" key="2">
    <source>
        <dbReference type="ARBA" id="ARBA00008333"/>
    </source>
</evidence>
<evidence type="ECO:0000256" key="6">
    <source>
        <dbReference type="SAM" id="Phobius"/>
    </source>
</evidence>
<feature type="transmembrane region" description="Helical" evidence="6">
    <location>
        <begin position="12"/>
        <end position="29"/>
    </location>
</feature>
<protein>
    <submittedName>
        <fullName evidence="7">Iron permease</fullName>
    </submittedName>
</protein>
<organism evidence="7 8">
    <name type="scientific">Noviherbaspirillum denitrificans</name>
    <dbReference type="NCBI Taxonomy" id="1968433"/>
    <lineage>
        <taxon>Bacteria</taxon>
        <taxon>Pseudomonadati</taxon>
        <taxon>Pseudomonadota</taxon>
        <taxon>Betaproteobacteria</taxon>
        <taxon>Burkholderiales</taxon>
        <taxon>Oxalobacteraceae</taxon>
        <taxon>Noviherbaspirillum</taxon>
    </lineage>
</organism>
<dbReference type="Pfam" id="PF03239">
    <property type="entry name" value="FTR1"/>
    <property type="match status" value="1"/>
</dbReference>
<comment type="similarity">
    <text evidence="2">Belongs to the oxidase-dependent Fe transporter (OFeT) (TC 9.A.10.1) family.</text>
</comment>
<keyword evidence="8" id="KW-1185">Reference proteome</keyword>
<dbReference type="GO" id="GO:0015093">
    <property type="term" value="F:ferrous iron transmembrane transporter activity"/>
    <property type="evidence" value="ECO:0007669"/>
    <property type="project" value="TreeGrafter"/>
</dbReference>
<feature type="transmembrane region" description="Helical" evidence="6">
    <location>
        <begin position="68"/>
        <end position="87"/>
    </location>
</feature>
<comment type="subcellular location">
    <subcellularLocation>
        <location evidence="1">Membrane</location>
        <topology evidence="1">Multi-pass membrane protein</topology>
    </subcellularLocation>
</comment>
<keyword evidence="3 6" id="KW-0812">Transmembrane</keyword>
<reference evidence="7 8" key="1">
    <citation type="submission" date="2016-02" db="EMBL/GenBank/DDBJ databases">
        <authorList>
            <person name="Wen L."/>
            <person name="He K."/>
            <person name="Yang H."/>
        </authorList>
    </citation>
    <scope>NUCLEOTIDE SEQUENCE [LARGE SCALE GENOMIC DNA]</scope>
    <source>
        <strain evidence="7 8">TSA40</strain>
    </source>
</reference>
<accession>A0A254TEE3</accession>
<evidence type="ECO:0000256" key="5">
    <source>
        <dbReference type="ARBA" id="ARBA00023136"/>
    </source>
</evidence>
<dbReference type="GO" id="GO:0033573">
    <property type="term" value="C:high-affinity iron permease complex"/>
    <property type="evidence" value="ECO:0007669"/>
    <property type="project" value="InterPro"/>
</dbReference>
<dbReference type="OrthoDB" id="5294331at2"/>
<keyword evidence="5 6" id="KW-0472">Membrane</keyword>
<feature type="transmembrane region" description="Helical" evidence="6">
    <location>
        <begin position="247"/>
        <end position="264"/>
    </location>
</feature>
<evidence type="ECO:0000313" key="8">
    <source>
        <dbReference type="Proteomes" id="UP000197535"/>
    </source>
</evidence>
<evidence type="ECO:0000256" key="3">
    <source>
        <dbReference type="ARBA" id="ARBA00022692"/>
    </source>
</evidence>
<dbReference type="InterPro" id="IPR004923">
    <property type="entry name" value="FTR1/Fip1/EfeU"/>
</dbReference>
<comment type="caution">
    <text evidence="7">The sequence shown here is derived from an EMBL/GenBank/DDBJ whole genome shotgun (WGS) entry which is preliminary data.</text>
</comment>
<proteinExistence type="inferred from homology"/>